<feature type="compositionally biased region" description="Basic and acidic residues" evidence="3">
    <location>
        <begin position="239"/>
        <end position="250"/>
    </location>
</feature>
<dbReference type="FunCoup" id="K0K6Q1">
    <property type="interactions" value="71"/>
</dbReference>
<feature type="region of interest" description="Disordered" evidence="3">
    <location>
        <begin position="204"/>
        <end position="365"/>
    </location>
</feature>
<keyword evidence="1" id="KW-0479">Metal-binding</keyword>
<gene>
    <name evidence="4" type="ORF">BN7_128</name>
</gene>
<feature type="compositionally biased region" description="Low complexity" evidence="3">
    <location>
        <begin position="675"/>
        <end position="686"/>
    </location>
</feature>
<dbReference type="HOGENOM" id="CLU_349573_0_0_1"/>
<dbReference type="PANTHER" id="PTHR46771:SF5">
    <property type="entry name" value="DETERIN"/>
    <property type="match status" value="1"/>
</dbReference>
<feature type="compositionally biased region" description="Basic and acidic residues" evidence="3">
    <location>
        <begin position="301"/>
        <end position="310"/>
    </location>
</feature>
<dbReference type="eggNOG" id="KOG1101">
    <property type="taxonomic scope" value="Eukaryota"/>
</dbReference>
<feature type="compositionally biased region" description="Low complexity" evidence="3">
    <location>
        <begin position="460"/>
        <end position="483"/>
    </location>
</feature>
<accession>K0K6Q1</accession>
<dbReference type="InParanoid" id="K0K6Q1"/>
<dbReference type="SUPFAM" id="SSF57924">
    <property type="entry name" value="Inhibitor of apoptosis (IAP) repeat"/>
    <property type="match status" value="2"/>
</dbReference>
<dbReference type="Proteomes" id="UP000009328">
    <property type="component" value="Unassembled WGS sequence"/>
</dbReference>
<feature type="compositionally biased region" description="Acidic residues" evidence="3">
    <location>
        <begin position="213"/>
        <end position="224"/>
    </location>
</feature>
<dbReference type="Pfam" id="PF00653">
    <property type="entry name" value="BIR"/>
    <property type="match status" value="2"/>
</dbReference>
<dbReference type="InterPro" id="IPR051190">
    <property type="entry name" value="Baculoviral_IAP"/>
</dbReference>
<dbReference type="PROSITE" id="PS50143">
    <property type="entry name" value="BIR_REPEAT_2"/>
    <property type="match status" value="2"/>
</dbReference>
<dbReference type="STRING" id="1206466.K0K6Q1"/>
<evidence type="ECO:0000313" key="5">
    <source>
        <dbReference type="Proteomes" id="UP000009328"/>
    </source>
</evidence>
<keyword evidence="5" id="KW-1185">Reference proteome</keyword>
<dbReference type="GO" id="GO:0046872">
    <property type="term" value="F:metal ion binding"/>
    <property type="evidence" value="ECO:0007669"/>
    <property type="project" value="UniProtKB-KW"/>
</dbReference>
<organism evidence="4 5">
    <name type="scientific">Wickerhamomyces ciferrii (strain ATCC 14091 / BCRC 22168 / CBS 111 / JCM 3599 / NBRC 0793 / NRRL Y-1031 F-60-10)</name>
    <name type="common">Yeast</name>
    <name type="synonym">Pichia ciferrii</name>
    <dbReference type="NCBI Taxonomy" id="1206466"/>
    <lineage>
        <taxon>Eukaryota</taxon>
        <taxon>Fungi</taxon>
        <taxon>Dikarya</taxon>
        <taxon>Ascomycota</taxon>
        <taxon>Saccharomycotina</taxon>
        <taxon>Saccharomycetes</taxon>
        <taxon>Phaffomycetales</taxon>
        <taxon>Wickerhamomycetaceae</taxon>
        <taxon>Wickerhamomyces</taxon>
    </lineage>
</organism>
<feature type="compositionally biased region" description="Basic and acidic residues" evidence="3">
    <location>
        <begin position="339"/>
        <end position="356"/>
    </location>
</feature>
<evidence type="ECO:0000256" key="3">
    <source>
        <dbReference type="SAM" id="MobiDB-lite"/>
    </source>
</evidence>
<proteinExistence type="predicted"/>
<feature type="compositionally biased region" description="Basic and acidic residues" evidence="3">
    <location>
        <begin position="639"/>
        <end position="650"/>
    </location>
</feature>
<dbReference type="EMBL" id="CAIF01000001">
    <property type="protein sequence ID" value="CCH40595.1"/>
    <property type="molecule type" value="Genomic_DNA"/>
</dbReference>
<evidence type="ECO:0000256" key="1">
    <source>
        <dbReference type="ARBA" id="ARBA00022723"/>
    </source>
</evidence>
<reference evidence="4 5" key="1">
    <citation type="journal article" date="2012" name="Eukaryot. Cell">
        <title>Draft genome sequence of Wickerhamomyces ciferrii NRRL Y-1031 F-60-10.</title>
        <authorList>
            <person name="Schneider J."/>
            <person name="Andrea H."/>
            <person name="Blom J."/>
            <person name="Jaenicke S."/>
            <person name="Ruckert C."/>
            <person name="Schorsch C."/>
            <person name="Szczepanowski R."/>
            <person name="Farwick M."/>
            <person name="Goesmann A."/>
            <person name="Puhler A."/>
            <person name="Schaffer S."/>
            <person name="Tauch A."/>
            <person name="Kohler T."/>
            <person name="Brinkrolf K."/>
        </authorList>
    </citation>
    <scope>NUCLEOTIDE SEQUENCE [LARGE SCALE GENOMIC DNA]</scope>
    <source>
        <strain evidence="5">ATCC 14091 / BCRC 22168 / CBS 111 / JCM 3599 / NBRC 0793 / NRRL Y-1031 F-60-10</strain>
    </source>
</reference>
<sequence>MSLKKYSDVSQRASTFEEVKVQGKTFAWPYETPSSTDMAKLGFYYNPSKSLNDRIKCFWCKKTTGNWKTTKDLVRFHLDKSHDCLLSNTLQLADILSNDLESHYSPTDLMLQDPLSTDAFELRLQSFGEDWYADKEKNAIPTSKNLAAAGFFRMDDAAYCIHCHVSLEGWSNDDHPISEHRLRVDKKKMKCYFLDQLEKKNNHRTSLKRDSSVIEEAEDDDEEENQRKTSGSDLVEEFASEHQESQDKHTSRFISQSSEIASSLPSSRILRKKQKTSYNESDDEQEDAASFGITANDEDFKEVSDINKDSVEDDAEQSDESFEIDQPKKSSSKSKLKSKTKENKKSNTEKLVDKSKNKPSSFKSKILDSSFDENDLFATNKVENLNMSLQSDLKSLSPERNTRSISPQKYQTKSKPINSKNDTNTVLNDITNTVSKGSSSFKKSVEAPSLDPESEDDDPILLVSNSTTNSNKSGVSSNSNLNGQEIRDEDEEIHNSSSRTIKPPKSQDSKGTSNELTGNLHHSDSNGLKIQDQSKELGHKQPEEFDEDEQEESEIKQSPKRTKQLKKIFSSSSPLSSGTNSHTDIKSSKSMWESISRLVKSPGIERSRSPFLDASYKGSDKVEDAEVLIGPDDIPLEESTDHHIVLDKDNTVQPNPTALKEIKDHNSENVEDSESSSTSSKYHSAENVSQSGESDDDGDDGEKQISIGLMDTNDLFEHLEPIETAKNYLGELKGLGYELNDDTDGRVSYFINEMPDNEINMTVSEWIKHSALQGSQHVKELGQMLIQSYDIECEKIKEKIRNLPTA</sequence>
<feature type="compositionally biased region" description="Polar residues" evidence="3">
    <location>
        <begin position="252"/>
        <end position="266"/>
    </location>
</feature>
<feature type="compositionally biased region" description="Low complexity" evidence="3">
    <location>
        <begin position="570"/>
        <end position="581"/>
    </location>
</feature>
<protein>
    <submittedName>
        <fullName evidence="4">Baculoviral IAP repeat-containing protein 3</fullName>
    </submittedName>
</protein>
<feature type="region of interest" description="Disordered" evidence="3">
    <location>
        <begin position="391"/>
        <end position="592"/>
    </location>
</feature>
<feature type="compositionally biased region" description="Acidic residues" evidence="3">
    <location>
        <begin position="311"/>
        <end position="323"/>
    </location>
</feature>
<dbReference type="AlphaFoldDB" id="K0K6Q1"/>
<feature type="compositionally biased region" description="Basic and acidic residues" evidence="3">
    <location>
        <begin position="532"/>
        <end position="543"/>
    </location>
</feature>
<dbReference type="PANTHER" id="PTHR46771">
    <property type="entry name" value="DETERIN"/>
    <property type="match status" value="1"/>
</dbReference>
<dbReference type="Gene3D" id="1.10.1170.10">
    <property type="entry name" value="Inhibitor Of Apoptosis Protein (2mihbC-IAP-1), Chain A"/>
    <property type="match status" value="2"/>
</dbReference>
<comment type="caution">
    <text evidence="4">The sequence shown here is derived from an EMBL/GenBank/DDBJ whole genome shotgun (WGS) entry which is preliminary data.</text>
</comment>
<keyword evidence="2" id="KW-0862">Zinc</keyword>
<evidence type="ECO:0000256" key="2">
    <source>
        <dbReference type="ARBA" id="ARBA00022833"/>
    </source>
</evidence>
<dbReference type="InterPro" id="IPR001370">
    <property type="entry name" value="BIR_rpt"/>
</dbReference>
<evidence type="ECO:0000313" key="4">
    <source>
        <dbReference type="EMBL" id="CCH40595.1"/>
    </source>
</evidence>
<dbReference type="SMART" id="SM00238">
    <property type="entry name" value="BIR"/>
    <property type="match status" value="2"/>
</dbReference>
<name>K0K6Q1_WICCF</name>
<feature type="region of interest" description="Disordered" evidence="3">
    <location>
        <begin position="633"/>
        <end position="705"/>
    </location>
</feature>
<feature type="compositionally biased region" description="Polar residues" evidence="3">
    <location>
        <begin position="403"/>
        <end position="434"/>
    </location>
</feature>